<accession>A0AAW8M4Z0</accession>
<keyword evidence="2" id="KW-0449">Lipoprotein</keyword>
<evidence type="ECO:0000313" key="3">
    <source>
        <dbReference type="Proteomes" id="UP001252613"/>
    </source>
</evidence>
<name>A0AAW8M4Z0_9PSED</name>
<dbReference type="Proteomes" id="UP001252613">
    <property type="component" value="Unassembled WGS sequence"/>
</dbReference>
<gene>
    <name evidence="2" type="ORF">J2W43_000652</name>
</gene>
<dbReference type="AlphaFoldDB" id="A0AAW8M4Z0"/>
<proteinExistence type="predicted"/>
<sequence length="94" mass="10519">MYKIAVTFLAAAALAGCAYQKTQYVLDVENAPIPTEPAAMATECARIYSEIDRNNQAMARNYQDGSFTMKAQHEKDSRNEALSIRRLKMGCPQR</sequence>
<dbReference type="PROSITE" id="PS51257">
    <property type="entry name" value="PROKAR_LIPOPROTEIN"/>
    <property type="match status" value="1"/>
</dbReference>
<feature type="signal peptide" evidence="1">
    <location>
        <begin position="1"/>
        <end position="18"/>
    </location>
</feature>
<organism evidence="2 3">
    <name type="scientific">Pseudomonas brassicacearum</name>
    <dbReference type="NCBI Taxonomy" id="930166"/>
    <lineage>
        <taxon>Bacteria</taxon>
        <taxon>Pseudomonadati</taxon>
        <taxon>Pseudomonadota</taxon>
        <taxon>Gammaproteobacteria</taxon>
        <taxon>Pseudomonadales</taxon>
        <taxon>Pseudomonadaceae</taxon>
        <taxon>Pseudomonas</taxon>
    </lineage>
</organism>
<protein>
    <submittedName>
        <fullName evidence="2">Lipoprotein YajG</fullName>
    </submittedName>
</protein>
<keyword evidence="1" id="KW-0732">Signal</keyword>
<reference evidence="2" key="1">
    <citation type="submission" date="2023-07" db="EMBL/GenBank/DDBJ databases">
        <title>Sorghum-associated microbial communities from plants grown in Nebraska, USA.</title>
        <authorList>
            <person name="Schachtman D."/>
        </authorList>
    </citation>
    <scope>NUCLEOTIDE SEQUENCE</scope>
    <source>
        <strain evidence="2">3432</strain>
    </source>
</reference>
<evidence type="ECO:0000256" key="1">
    <source>
        <dbReference type="SAM" id="SignalP"/>
    </source>
</evidence>
<comment type="caution">
    <text evidence="2">The sequence shown here is derived from an EMBL/GenBank/DDBJ whole genome shotgun (WGS) entry which is preliminary data.</text>
</comment>
<feature type="chain" id="PRO_5043970278" evidence="1">
    <location>
        <begin position="19"/>
        <end position="94"/>
    </location>
</feature>
<dbReference type="RefSeq" id="WP_310356308.1">
    <property type="nucleotide sequence ID" value="NZ_JAVDVC010000001.1"/>
</dbReference>
<dbReference type="EMBL" id="JAVDVC010000001">
    <property type="protein sequence ID" value="MDR6956689.1"/>
    <property type="molecule type" value="Genomic_DNA"/>
</dbReference>
<evidence type="ECO:0000313" key="2">
    <source>
        <dbReference type="EMBL" id="MDR6956689.1"/>
    </source>
</evidence>